<evidence type="ECO:0000313" key="12">
    <source>
        <dbReference type="EMBL" id="KAB1986847.1"/>
    </source>
</evidence>
<feature type="domain" description="RNA polymerase sigma-70 region 2" evidence="9">
    <location>
        <begin position="40"/>
        <end position="105"/>
    </location>
</feature>
<dbReference type="GO" id="GO:0006950">
    <property type="term" value="P:response to stress"/>
    <property type="evidence" value="ECO:0007669"/>
    <property type="project" value="UniProtKB-ARBA"/>
</dbReference>
<sequence length="353" mass="38963">MGTRNDDGHDDFEGHGHRDDFDGHGDREDREDFERRTAPHRRELLAHCYRMLGSVHEAEDLVQETMLRAWLAYGRYDADRASLRTWLYRIATNRCLTALRGRARRALPSGLVGALEDPGAPMTPGAEVPWLEPFPDQGAAGTGAAAGDPAGVVVARGSLRLALIATMQLLPPRQRAVLVLRDVLAWPAAEVAEALGTSTASVNSALQRARARIGEAGLTEEEVTEPPDHEQRAVVDRYQRAFENADLDALRALLTQDVVLEMPPVLNWYVGPDAYVAFIARVFAMRGTDWRLRPTSANGQPALAAYVRAPDDDTHRLHTLQVFTADHTAVSHTVVFQLPTVFRAFGLPEVWEG</sequence>
<dbReference type="PANTHER" id="PTHR43133:SF65">
    <property type="entry name" value="ECF RNA POLYMERASE SIGMA FACTOR SIGG"/>
    <property type="match status" value="1"/>
</dbReference>
<dbReference type="Gene3D" id="3.10.450.50">
    <property type="match status" value="1"/>
</dbReference>
<dbReference type="Gene3D" id="1.10.10.10">
    <property type="entry name" value="Winged helix-like DNA-binding domain superfamily/Winged helix DNA-binding domain"/>
    <property type="match status" value="1"/>
</dbReference>
<dbReference type="InterPro" id="IPR013249">
    <property type="entry name" value="RNA_pol_sigma70_r4_t2"/>
</dbReference>
<evidence type="ECO:0000259" key="11">
    <source>
        <dbReference type="Pfam" id="PF12680"/>
    </source>
</evidence>
<comment type="similarity">
    <text evidence="1 7">Belongs to the sigma-70 factor family. ECF subfamily.</text>
</comment>
<dbReference type="GO" id="GO:0016987">
    <property type="term" value="F:sigma factor activity"/>
    <property type="evidence" value="ECO:0007669"/>
    <property type="project" value="UniProtKB-KW"/>
</dbReference>
<keyword evidence="13" id="KW-1185">Reference proteome</keyword>
<organism evidence="12 13">
    <name type="scientific">Streptomyces triticiradicis</name>
    <dbReference type="NCBI Taxonomy" id="2651189"/>
    <lineage>
        <taxon>Bacteria</taxon>
        <taxon>Bacillati</taxon>
        <taxon>Actinomycetota</taxon>
        <taxon>Actinomycetes</taxon>
        <taxon>Kitasatosporales</taxon>
        <taxon>Streptomycetaceae</taxon>
        <taxon>Streptomyces</taxon>
    </lineage>
</organism>
<reference evidence="12 13" key="1">
    <citation type="submission" date="2019-09" db="EMBL/GenBank/DDBJ databases">
        <title>Isolation and identification of active actinomycetes.</title>
        <authorList>
            <person name="Yu Z."/>
            <person name="Han C."/>
            <person name="Yu B."/>
        </authorList>
    </citation>
    <scope>NUCLEOTIDE SEQUENCE [LARGE SCALE GENOMIC DNA]</scope>
    <source>
        <strain evidence="12 13">NEAU-H2</strain>
    </source>
</reference>
<dbReference type="InterPro" id="IPR014305">
    <property type="entry name" value="RNA_pol_sigma-G_actinobac"/>
</dbReference>
<dbReference type="InterPro" id="IPR032710">
    <property type="entry name" value="NTF2-like_dom_sf"/>
</dbReference>
<evidence type="ECO:0000256" key="7">
    <source>
        <dbReference type="RuleBase" id="RU000716"/>
    </source>
</evidence>
<protein>
    <recommendedName>
        <fullName evidence="7">RNA polymerase sigma factor</fullName>
    </recommendedName>
</protein>
<keyword evidence="5 7" id="KW-0238">DNA-binding</keyword>
<dbReference type="InterPro" id="IPR007627">
    <property type="entry name" value="RNA_pol_sigma70_r2"/>
</dbReference>
<dbReference type="InterPro" id="IPR014284">
    <property type="entry name" value="RNA_pol_sigma-70_dom"/>
</dbReference>
<dbReference type="SUPFAM" id="SSF88946">
    <property type="entry name" value="Sigma2 domain of RNA polymerase sigma factors"/>
    <property type="match status" value="1"/>
</dbReference>
<dbReference type="Pfam" id="PF04542">
    <property type="entry name" value="Sigma70_r2"/>
    <property type="match status" value="1"/>
</dbReference>
<evidence type="ECO:0000256" key="2">
    <source>
        <dbReference type="ARBA" id="ARBA00011344"/>
    </source>
</evidence>
<dbReference type="InterPro" id="IPR039425">
    <property type="entry name" value="RNA_pol_sigma-70-like"/>
</dbReference>
<dbReference type="GO" id="GO:0006352">
    <property type="term" value="P:DNA-templated transcription initiation"/>
    <property type="evidence" value="ECO:0007669"/>
    <property type="project" value="InterPro"/>
</dbReference>
<dbReference type="AlphaFoldDB" id="A0A7J5DDE0"/>
<evidence type="ECO:0000256" key="3">
    <source>
        <dbReference type="ARBA" id="ARBA00023015"/>
    </source>
</evidence>
<dbReference type="GO" id="GO:0003677">
    <property type="term" value="F:DNA binding"/>
    <property type="evidence" value="ECO:0007669"/>
    <property type="project" value="UniProtKB-KW"/>
</dbReference>
<evidence type="ECO:0000256" key="4">
    <source>
        <dbReference type="ARBA" id="ARBA00023082"/>
    </source>
</evidence>
<gene>
    <name evidence="12" type="ORF">F8144_21290</name>
</gene>
<dbReference type="InterPro" id="IPR037401">
    <property type="entry name" value="SnoaL-like"/>
</dbReference>
<proteinExistence type="inferred from homology"/>
<dbReference type="Pfam" id="PF12680">
    <property type="entry name" value="SnoaL_2"/>
    <property type="match status" value="1"/>
</dbReference>
<dbReference type="InterPro" id="IPR000838">
    <property type="entry name" value="RNA_pol_sigma70_ECF_CS"/>
</dbReference>
<keyword evidence="4 7" id="KW-0731">Sigma factor</keyword>
<comment type="subunit">
    <text evidence="2">Interacts transiently with the RNA polymerase catalytic core formed by RpoA, RpoB, RpoC and RpoZ (2 alpha, 1 beta, 1 beta' and 1 omega subunit) to form the RNA polymerase holoenzyme that can initiate transcription.</text>
</comment>
<accession>A0A7J5DDE0</accession>
<dbReference type="InterPro" id="IPR013324">
    <property type="entry name" value="RNA_pol_sigma_r3/r4-like"/>
</dbReference>
<dbReference type="CDD" id="cd06171">
    <property type="entry name" value="Sigma70_r4"/>
    <property type="match status" value="1"/>
</dbReference>
<dbReference type="EMBL" id="WBKG01000017">
    <property type="protein sequence ID" value="KAB1986847.1"/>
    <property type="molecule type" value="Genomic_DNA"/>
</dbReference>
<dbReference type="InterPro" id="IPR036388">
    <property type="entry name" value="WH-like_DNA-bd_sf"/>
</dbReference>
<dbReference type="NCBIfam" id="TIGR02937">
    <property type="entry name" value="sigma70-ECF"/>
    <property type="match status" value="1"/>
</dbReference>
<evidence type="ECO:0000256" key="6">
    <source>
        <dbReference type="ARBA" id="ARBA00023163"/>
    </source>
</evidence>
<evidence type="ECO:0000256" key="5">
    <source>
        <dbReference type="ARBA" id="ARBA00023125"/>
    </source>
</evidence>
<dbReference type="Proteomes" id="UP000442990">
    <property type="component" value="Unassembled WGS sequence"/>
</dbReference>
<feature type="domain" description="SnoaL-like" evidence="11">
    <location>
        <begin position="235"/>
        <end position="324"/>
    </location>
</feature>
<evidence type="ECO:0000259" key="9">
    <source>
        <dbReference type="Pfam" id="PF04542"/>
    </source>
</evidence>
<evidence type="ECO:0000313" key="13">
    <source>
        <dbReference type="Proteomes" id="UP000442990"/>
    </source>
</evidence>
<dbReference type="SUPFAM" id="SSF88659">
    <property type="entry name" value="Sigma3 and sigma4 domains of RNA polymerase sigma factors"/>
    <property type="match status" value="1"/>
</dbReference>
<evidence type="ECO:0000256" key="1">
    <source>
        <dbReference type="ARBA" id="ARBA00010641"/>
    </source>
</evidence>
<feature type="domain" description="RNA polymerase sigma factor 70 region 4 type 2" evidence="10">
    <location>
        <begin position="161"/>
        <end position="213"/>
    </location>
</feature>
<dbReference type="Gene3D" id="1.10.1740.10">
    <property type="match status" value="1"/>
</dbReference>
<dbReference type="PROSITE" id="PS01063">
    <property type="entry name" value="SIGMA70_ECF"/>
    <property type="match status" value="1"/>
</dbReference>
<keyword evidence="6 7" id="KW-0804">Transcription</keyword>
<dbReference type="NCBIfam" id="TIGR02960">
    <property type="entry name" value="SigX5"/>
    <property type="match status" value="1"/>
</dbReference>
<dbReference type="InterPro" id="IPR013325">
    <property type="entry name" value="RNA_pol_sigma_r2"/>
</dbReference>
<name>A0A7J5DDE0_9ACTN</name>
<feature type="region of interest" description="Disordered" evidence="8">
    <location>
        <begin position="1"/>
        <end position="35"/>
    </location>
</feature>
<dbReference type="Pfam" id="PF08281">
    <property type="entry name" value="Sigma70_r4_2"/>
    <property type="match status" value="1"/>
</dbReference>
<dbReference type="NCBIfam" id="NF006089">
    <property type="entry name" value="PRK08241.1"/>
    <property type="match status" value="1"/>
</dbReference>
<dbReference type="PANTHER" id="PTHR43133">
    <property type="entry name" value="RNA POLYMERASE ECF-TYPE SIGMA FACTO"/>
    <property type="match status" value="1"/>
</dbReference>
<keyword evidence="3 7" id="KW-0805">Transcription regulation</keyword>
<comment type="caution">
    <text evidence="12">The sequence shown here is derived from an EMBL/GenBank/DDBJ whole genome shotgun (WGS) entry which is preliminary data.</text>
</comment>
<evidence type="ECO:0000259" key="10">
    <source>
        <dbReference type="Pfam" id="PF08281"/>
    </source>
</evidence>
<dbReference type="RefSeq" id="WP_151470939.1">
    <property type="nucleotide sequence ID" value="NZ_WBKG01000017.1"/>
</dbReference>
<dbReference type="SUPFAM" id="SSF54427">
    <property type="entry name" value="NTF2-like"/>
    <property type="match status" value="1"/>
</dbReference>
<evidence type="ECO:0000256" key="8">
    <source>
        <dbReference type="SAM" id="MobiDB-lite"/>
    </source>
</evidence>